<evidence type="ECO:0000313" key="3">
    <source>
        <dbReference type="Proteomes" id="UP000199372"/>
    </source>
</evidence>
<feature type="transmembrane region" description="Helical" evidence="1">
    <location>
        <begin position="39"/>
        <end position="60"/>
    </location>
</feature>
<dbReference type="EMBL" id="FOCM01000008">
    <property type="protein sequence ID" value="SEN97014.1"/>
    <property type="molecule type" value="Genomic_DNA"/>
</dbReference>
<keyword evidence="1" id="KW-0812">Transmembrane</keyword>
<gene>
    <name evidence="2" type="ORF">SAMN04488011_108176</name>
</gene>
<evidence type="ECO:0000313" key="2">
    <source>
        <dbReference type="EMBL" id="SEN97014.1"/>
    </source>
</evidence>
<keyword evidence="3" id="KW-1185">Reference proteome</keyword>
<proteinExistence type="predicted"/>
<organism evidence="2 3">
    <name type="scientific">Palleronia pelagia</name>
    <dbReference type="NCBI Taxonomy" id="387096"/>
    <lineage>
        <taxon>Bacteria</taxon>
        <taxon>Pseudomonadati</taxon>
        <taxon>Pseudomonadota</taxon>
        <taxon>Alphaproteobacteria</taxon>
        <taxon>Rhodobacterales</taxon>
        <taxon>Roseobacteraceae</taxon>
        <taxon>Palleronia</taxon>
    </lineage>
</organism>
<evidence type="ECO:0000256" key="1">
    <source>
        <dbReference type="SAM" id="Phobius"/>
    </source>
</evidence>
<keyword evidence="1" id="KW-1133">Transmembrane helix</keyword>
<protein>
    <submittedName>
        <fullName evidence="2">Uncharacterized protein</fullName>
    </submittedName>
</protein>
<dbReference type="Proteomes" id="UP000199372">
    <property type="component" value="Unassembled WGS sequence"/>
</dbReference>
<dbReference type="OrthoDB" id="7851890at2"/>
<feature type="transmembrane region" description="Helical" evidence="1">
    <location>
        <begin position="100"/>
        <end position="117"/>
    </location>
</feature>
<sequence length="140" mass="15534">MGKFTILTCANIVFGYAALVIVLRGVINLPLLHAYFAQMIGFVGPIPLLITALWSAVLLWQVRQVSNLRIVDLPDVSDALARGQHDPIRLASDTPAAPELLARGLVWLAIFAMPIWLGWPLPILWPAMLYGLWALIRWAL</sequence>
<accession>A0A1H8KVU5</accession>
<reference evidence="3" key="1">
    <citation type="submission" date="2016-10" db="EMBL/GenBank/DDBJ databases">
        <authorList>
            <person name="Varghese N."/>
            <person name="Submissions S."/>
        </authorList>
    </citation>
    <scope>NUCLEOTIDE SEQUENCE [LARGE SCALE GENOMIC DNA]</scope>
    <source>
        <strain evidence="3">DSM 26893</strain>
    </source>
</reference>
<keyword evidence="1" id="KW-0472">Membrane</keyword>
<name>A0A1H8KVU5_9RHOB</name>
<dbReference type="AlphaFoldDB" id="A0A1H8KVU5"/>
<feature type="transmembrane region" description="Helical" evidence="1">
    <location>
        <begin position="7"/>
        <end position="27"/>
    </location>
</feature>
<dbReference type="RefSeq" id="WP_091846435.1">
    <property type="nucleotide sequence ID" value="NZ_FOCM01000008.1"/>
</dbReference>